<dbReference type="eggNOG" id="ENOG5032WIM">
    <property type="taxonomic scope" value="Bacteria"/>
</dbReference>
<evidence type="ECO:0000256" key="5">
    <source>
        <dbReference type="ARBA" id="ARBA00022960"/>
    </source>
</evidence>
<reference evidence="9 10" key="1">
    <citation type="journal article" date="2012" name="Stand. Genomic Sci.">
        <title>Complete genome sequence of the aerobic, heterotroph Marinithermus hydrothermalis type strain (T1(T)) from a deep-sea hydrothermal vent chimney.</title>
        <authorList>
            <person name="Copeland A."/>
            <person name="Gu W."/>
            <person name="Yasawong M."/>
            <person name="Lapidus A."/>
            <person name="Lucas S."/>
            <person name="Deshpande S."/>
            <person name="Pagani I."/>
            <person name="Tapia R."/>
            <person name="Cheng J.F."/>
            <person name="Goodwin L.A."/>
            <person name="Pitluck S."/>
            <person name="Liolios K."/>
            <person name="Ivanova N."/>
            <person name="Mavromatis K."/>
            <person name="Mikhailova N."/>
            <person name="Pati A."/>
            <person name="Chen A."/>
            <person name="Palaniappan K."/>
            <person name="Land M."/>
            <person name="Pan C."/>
            <person name="Brambilla E.M."/>
            <person name="Rohde M."/>
            <person name="Tindall B.J."/>
            <person name="Sikorski J."/>
            <person name="Goker M."/>
            <person name="Detter J.C."/>
            <person name="Bristow J."/>
            <person name="Eisen J.A."/>
            <person name="Markowitz V."/>
            <person name="Hugenholtz P."/>
            <person name="Kyrpides N.C."/>
            <person name="Klenk H.P."/>
            <person name="Woyke T."/>
        </authorList>
    </citation>
    <scope>NUCLEOTIDE SEQUENCE [LARGE SCALE GENOMIC DNA]</scope>
    <source>
        <strain evidence="10">DSM 14884 / JCM 11576 / T1</strain>
    </source>
</reference>
<evidence type="ECO:0000256" key="1">
    <source>
        <dbReference type="ARBA" id="ARBA00004651"/>
    </source>
</evidence>
<dbReference type="RefSeq" id="WP_013703270.1">
    <property type="nucleotide sequence ID" value="NC_015387.1"/>
</dbReference>
<gene>
    <name evidence="9" type="ordered locus">Marky_0465</name>
</gene>
<keyword evidence="7 8" id="KW-0472">Membrane</keyword>
<feature type="transmembrane region" description="Helical" evidence="8">
    <location>
        <begin position="93"/>
        <end position="117"/>
    </location>
</feature>
<dbReference type="EMBL" id="CP002630">
    <property type="protein sequence ID" value="AEB11217.1"/>
    <property type="molecule type" value="Genomic_DNA"/>
</dbReference>
<evidence type="ECO:0000313" key="9">
    <source>
        <dbReference type="EMBL" id="AEB11217.1"/>
    </source>
</evidence>
<keyword evidence="3" id="KW-1003">Cell membrane</keyword>
<organism evidence="9 10">
    <name type="scientific">Marinithermus hydrothermalis (strain DSM 14884 / JCM 11576 / T1)</name>
    <dbReference type="NCBI Taxonomy" id="869210"/>
    <lineage>
        <taxon>Bacteria</taxon>
        <taxon>Thermotogati</taxon>
        <taxon>Deinococcota</taxon>
        <taxon>Deinococci</taxon>
        <taxon>Thermales</taxon>
        <taxon>Thermaceae</taxon>
        <taxon>Marinithermus</taxon>
    </lineage>
</organism>
<keyword evidence="10" id="KW-1185">Reference proteome</keyword>
<dbReference type="Pfam" id="PF04093">
    <property type="entry name" value="MreD"/>
    <property type="match status" value="1"/>
</dbReference>
<comment type="similarity">
    <text evidence="2">Belongs to the MreD family.</text>
</comment>
<sequence length="162" mass="17652">MRAVGLVLITLVLQSVLGGVLPDAVSPPDLWFLLALVLASHLPPAAGLVAAFGLGLFQDLASAGYPGLHAMGLLTAVYAFYGTGTWLHWEETMARGMIVFLSFLAKWLGYLIVVYWLRFEVLSPLTFAQVFVPELILTLGVGPVYLRFAQALVAPRYEEHHA</sequence>
<comment type="subcellular location">
    <subcellularLocation>
        <location evidence="1">Cell membrane</location>
        <topology evidence="1">Multi-pass membrane protein</topology>
    </subcellularLocation>
</comment>
<accession>F2NLW0</accession>
<keyword evidence="4 8" id="KW-0812">Transmembrane</keyword>
<proteinExistence type="inferred from homology"/>
<dbReference type="NCBIfam" id="TIGR03426">
    <property type="entry name" value="shape_MreD"/>
    <property type="match status" value="1"/>
</dbReference>
<keyword evidence="6 8" id="KW-1133">Transmembrane helix</keyword>
<feature type="transmembrane region" description="Helical" evidence="8">
    <location>
        <begin position="63"/>
        <end position="81"/>
    </location>
</feature>
<evidence type="ECO:0000256" key="7">
    <source>
        <dbReference type="ARBA" id="ARBA00023136"/>
    </source>
</evidence>
<dbReference type="GO" id="GO:0005886">
    <property type="term" value="C:plasma membrane"/>
    <property type="evidence" value="ECO:0007669"/>
    <property type="project" value="UniProtKB-SubCell"/>
</dbReference>
<evidence type="ECO:0000256" key="8">
    <source>
        <dbReference type="SAM" id="Phobius"/>
    </source>
</evidence>
<name>F2NLW0_MARHT</name>
<evidence type="ECO:0000256" key="6">
    <source>
        <dbReference type="ARBA" id="ARBA00022989"/>
    </source>
</evidence>
<dbReference type="GO" id="GO:0008360">
    <property type="term" value="P:regulation of cell shape"/>
    <property type="evidence" value="ECO:0007669"/>
    <property type="project" value="UniProtKB-KW"/>
</dbReference>
<dbReference type="KEGG" id="mhd:Marky_0465"/>
<dbReference type="STRING" id="869210.Marky_0465"/>
<dbReference type="OrthoDB" id="33110at2"/>
<evidence type="ECO:0000256" key="3">
    <source>
        <dbReference type="ARBA" id="ARBA00022475"/>
    </source>
</evidence>
<protein>
    <submittedName>
        <fullName evidence="9">Rod shape-determining protein MreD</fullName>
    </submittedName>
</protein>
<feature type="transmembrane region" description="Helical" evidence="8">
    <location>
        <begin position="34"/>
        <end position="56"/>
    </location>
</feature>
<dbReference type="AlphaFoldDB" id="F2NLW0"/>
<dbReference type="HOGENOM" id="CLU_1658730_0_0_0"/>
<evidence type="ECO:0000256" key="4">
    <source>
        <dbReference type="ARBA" id="ARBA00022692"/>
    </source>
</evidence>
<dbReference type="InterPro" id="IPR007227">
    <property type="entry name" value="Cell_shape_determining_MreD"/>
</dbReference>
<evidence type="ECO:0000256" key="2">
    <source>
        <dbReference type="ARBA" id="ARBA00007776"/>
    </source>
</evidence>
<dbReference type="Proteomes" id="UP000007030">
    <property type="component" value="Chromosome"/>
</dbReference>
<evidence type="ECO:0000313" key="10">
    <source>
        <dbReference type="Proteomes" id="UP000007030"/>
    </source>
</evidence>
<keyword evidence="5" id="KW-0133">Cell shape</keyword>